<keyword evidence="3" id="KW-0479">Metal-binding</keyword>
<dbReference type="AlphaFoldDB" id="A0A1G6N1I6"/>
<dbReference type="InterPro" id="IPR007197">
    <property type="entry name" value="rSAM"/>
</dbReference>
<dbReference type="EMBL" id="FMYM01000011">
    <property type="protein sequence ID" value="SDC61561.1"/>
    <property type="molecule type" value="Genomic_DNA"/>
</dbReference>
<name>A0A1G6N1I6_9BACI</name>
<keyword evidence="4" id="KW-0408">Iron</keyword>
<dbReference type="SFLD" id="SFLDG01082">
    <property type="entry name" value="B12-binding_domain_containing"/>
    <property type="match status" value="1"/>
</dbReference>
<protein>
    <submittedName>
        <fullName evidence="7">Radical SAM superfamily enzyme YgiQ, UPF0313 family</fullName>
    </submittedName>
</protein>
<evidence type="ECO:0000313" key="8">
    <source>
        <dbReference type="Proteomes" id="UP000242662"/>
    </source>
</evidence>
<dbReference type="Gene3D" id="3.80.30.20">
    <property type="entry name" value="tm_1862 like domain"/>
    <property type="match status" value="1"/>
</dbReference>
<dbReference type="CDD" id="cd01335">
    <property type="entry name" value="Radical_SAM"/>
    <property type="match status" value="1"/>
</dbReference>
<dbReference type="Proteomes" id="UP000242662">
    <property type="component" value="Unassembled WGS sequence"/>
</dbReference>
<sequence length="492" mass="56111">MNITDVVVIAPFRRPTFRTAISKVYPVSEPWDSPPLIITGEIHRVGLSVVYYPLINIMSGFDEDTDHEFLLNLIKDNPAKIYLFSTDYFIPSRSTAAVYGMKIISKIVKEVHRNSLIGTVGRLSTVLKKRLFGEVPQMDFSVVGEPEETISDILNTILDEGMHSAFEKFNSICVRDSDREPVPCVVNNIENMALPAYNLLGPAFELYKSFTGREPKNIPFSMRTSFGCKFKCKFCSGVPNWLNYRKKSAGKVEREVQFFKEHIGNRGYICFLEDEIFTRDEEHVIEVSKVFSRNNIFLEGLYTHSTLLNERIAVHLQPITNRVYLGLDNPNDSILRKMSKGQNLDIVLSAIEIARNANLKVHLEWIIGTPEETVDSLITSLGSIFNFLNTGVVDNINTYVYCPHPGTEYAERCAKYNFDIVAGLEDMQESGGYPSVISSHVNREQVFIAYLMSQLLISEVRESVRLGKFDKEIRNVNKKELRRIFNLIHYSK</sequence>
<dbReference type="Pfam" id="PF04055">
    <property type="entry name" value="Radical_SAM"/>
    <property type="match status" value="1"/>
</dbReference>
<evidence type="ECO:0000259" key="6">
    <source>
        <dbReference type="PROSITE" id="PS51918"/>
    </source>
</evidence>
<feature type="domain" description="Radical SAM core" evidence="6">
    <location>
        <begin position="214"/>
        <end position="443"/>
    </location>
</feature>
<dbReference type="PROSITE" id="PS51918">
    <property type="entry name" value="RADICAL_SAM"/>
    <property type="match status" value="1"/>
</dbReference>
<comment type="cofactor">
    <cofactor evidence="1">
        <name>[4Fe-4S] cluster</name>
        <dbReference type="ChEBI" id="CHEBI:49883"/>
    </cofactor>
</comment>
<dbReference type="RefSeq" id="WP_090776467.1">
    <property type="nucleotide sequence ID" value="NZ_FMYM01000011.1"/>
</dbReference>
<evidence type="ECO:0000313" key="7">
    <source>
        <dbReference type="EMBL" id="SDC61561.1"/>
    </source>
</evidence>
<keyword evidence="5" id="KW-0411">Iron-sulfur</keyword>
<evidence type="ECO:0000256" key="3">
    <source>
        <dbReference type="ARBA" id="ARBA00022723"/>
    </source>
</evidence>
<dbReference type="GO" id="GO:0003824">
    <property type="term" value="F:catalytic activity"/>
    <property type="evidence" value="ECO:0007669"/>
    <property type="project" value="InterPro"/>
</dbReference>
<dbReference type="InterPro" id="IPR006638">
    <property type="entry name" value="Elp3/MiaA/NifB-like_rSAM"/>
</dbReference>
<dbReference type="InterPro" id="IPR023404">
    <property type="entry name" value="rSAM_horseshoe"/>
</dbReference>
<evidence type="ECO:0000256" key="2">
    <source>
        <dbReference type="ARBA" id="ARBA00022691"/>
    </source>
</evidence>
<dbReference type="GO" id="GO:0051536">
    <property type="term" value="F:iron-sulfur cluster binding"/>
    <property type="evidence" value="ECO:0007669"/>
    <property type="project" value="UniProtKB-KW"/>
</dbReference>
<keyword evidence="8" id="KW-1185">Reference proteome</keyword>
<evidence type="ECO:0000256" key="4">
    <source>
        <dbReference type="ARBA" id="ARBA00023004"/>
    </source>
</evidence>
<organism evidence="7 8">
    <name type="scientific">Shouchella lonarensis</name>
    <dbReference type="NCBI Taxonomy" id="1464122"/>
    <lineage>
        <taxon>Bacteria</taxon>
        <taxon>Bacillati</taxon>
        <taxon>Bacillota</taxon>
        <taxon>Bacilli</taxon>
        <taxon>Bacillales</taxon>
        <taxon>Bacillaceae</taxon>
        <taxon>Shouchella</taxon>
    </lineage>
</organism>
<dbReference type="GO" id="GO:0046872">
    <property type="term" value="F:metal ion binding"/>
    <property type="evidence" value="ECO:0007669"/>
    <property type="project" value="UniProtKB-KW"/>
</dbReference>
<dbReference type="OrthoDB" id="9801424at2"/>
<accession>A0A1G6N1I6</accession>
<keyword evidence="2" id="KW-0949">S-adenosyl-L-methionine</keyword>
<dbReference type="InterPro" id="IPR051198">
    <property type="entry name" value="BchE-like"/>
</dbReference>
<evidence type="ECO:0000256" key="5">
    <source>
        <dbReference type="ARBA" id="ARBA00023014"/>
    </source>
</evidence>
<reference evidence="8" key="1">
    <citation type="submission" date="2016-09" db="EMBL/GenBank/DDBJ databases">
        <authorList>
            <person name="Varghese N."/>
            <person name="Submissions S."/>
        </authorList>
    </citation>
    <scope>NUCLEOTIDE SEQUENCE [LARGE SCALE GENOMIC DNA]</scope>
    <source>
        <strain evidence="8">25nlg</strain>
    </source>
</reference>
<evidence type="ECO:0000256" key="1">
    <source>
        <dbReference type="ARBA" id="ARBA00001966"/>
    </source>
</evidence>
<gene>
    <name evidence="7" type="ORF">SAMN05421737_11170</name>
</gene>
<dbReference type="STRING" id="1464122.SAMN05421737_11170"/>
<dbReference type="SUPFAM" id="SSF102114">
    <property type="entry name" value="Radical SAM enzymes"/>
    <property type="match status" value="1"/>
</dbReference>
<dbReference type="PANTHER" id="PTHR43409">
    <property type="entry name" value="ANAEROBIC MAGNESIUM-PROTOPORPHYRIN IX MONOMETHYL ESTER CYCLASE-RELATED"/>
    <property type="match status" value="1"/>
</dbReference>
<proteinExistence type="predicted"/>
<dbReference type="SMART" id="SM00729">
    <property type="entry name" value="Elp3"/>
    <property type="match status" value="1"/>
</dbReference>
<dbReference type="SFLD" id="SFLDS00029">
    <property type="entry name" value="Radical_SAM"/>
    <property type="match status" value="1"/>
</dbReference>
<dbReference type="InterPro" id="IPR058240">
    <property type="entry name" value="rSAM_sf"/>
</dbReference>